<organism evidence="2 3">
    <name type="scientific">Sinosporangium siamense</name>
    <dbReference type="NCBI Taxonomy" id="1367973"/>
    <lineage>
        <taxon>Bacteria</taxon>
        <taxon>Bacillati</taxon>
        <taxon>Actinomycetota</taxon>
        <taxon>Actinomycetes</taxon>
        <taxon>Streptosporangiales</taxon>
        <taxon>Streptosporangiaceae</taxon>
        <taxon>Sinosporangium</taxon>
    </lineage>
</organism>
<reference evidence="2" key="1">
    <citation type="submission" date="2021-01" db="EMBL/GenBank/DDBJ databases">
        <title>Whole genome shotgun sequence of Sinosporangium siamense NBRC 109515.</title>
        <authorList>
            <person name="Komaki H."/>
            <person name="Tamura T."/>
        </authorList>
    </citation>
    <scope>NUCLEOTIDE SEQUENCE</scope>
    <source>
        <strain evidence="2">NBRC 109515</strain>
    </source>
</reference>
<comment type="caution">
    <text evidence="2">The sequence shown here is derived from an EMBL/GenBank/DDBJ whole genome shotgun (WGS) entry which is preliminary data.</text>
</comment>
<feature type="signal peptide" evidence="1">
    <location>
        <begin position="1"/>
        <end position="33"/>
    </location>
</feature>
<protein>
    <submittedName>
        <fullName evidence="2">Uncharacterized protein</fullName>
    </submittedName>
</protein>
<keyword evidence="1" id="KW-0732">Signal</keyword>
<keyword evidence="3" id="KW-1185">Reference proteome</keyword>
<name>A0A919V4R7_9ACTN</name>
<sequence>MRSIRTKAAVLCAAAALTLAGAGLGAGAASAHAVPQGSCGSGFVKVGSHKLTADWGKPHVGGTVTVYYNRSTGKNCAIARPIHAWAGKAKNVSVWMQRLPHGARDADSSDSYRFYAGPIYVSARHKCIRVFAQVKSPQGEIYVGGTPRGYCR</sequence>
<proteinExistence type="predicted"/>
<accession>A0A919V4R7</accession>
<dbReference type="RefSeq" id="WP_204024797.1">
    <property type="nucleotide sequence ID" value="NZ_BOOW01000014.1"/>
</dbReference>
<dbReference type="AlphaFoldDB" id="A0A919V4R7"/>
<evidence type="ECO:0000313" key="2">
    <source>
        <dbReference type="EMBL" id="GII92205.1"/>
    </source>
</evidence>
<dbReference type="EMBL" id="BOOW01000014">
    <property type="protein sequence ID" value="GII92205.1"/>
    <property type="molecule type" value="Genomic_DNA"/>
</dbReference>
<evidence type="ECO:0000256" key="1">
    <source>
        <dbReference type="SAM" id="SignalP"/>
    </source>
</evidence>
<evidence type="ECO:0000313" key="3">
    <source>
        <dbReference type="Proteomes" id="UP000606172"/>
    </source>
</evidence>
<gene>
    <name evidence="2" type="ORF">Ssi02_24360</name>
</gene>
<feature type="chain" id="PRO_5039148654" evidence="1">
    <location>
        <begin position="34"/>
        <end position="152"/>
    </location>
</feature>
<dbReference type="Proteomes" id="UP000606172">
    <property type="component" value="Unassembled WGS sequence"/>
</dbReference>